<organism evidence="15 16">
    <name type="scientific">Rhodomicrobium udaipurense</name>
    <dbReference type="NCBI Taxonomy" id="1202716"/>
    <lineage>
        <taxon>Bacteria</taxon>
        <taxon>Pseudomonadati</taxon>
        <taxon>Pseudomonadota</taxon>
        <taxon>Alphaproteobacteria</taxon>
        <taxon>Hyphomicrobiales</taxon>
        <taxon>Hyphomicrobiaceae</taxon>
        <taxon>Rhodomicrobium</taxon>
    </lineage>
</organism>
<comment type="similarity">
    <text evidence="2 10">Belongs to the acyl-CoA dehydrogenase family.</text>
</comment>
<evidence type="ECO:0000313" key="16">
    <source>
        <dbReference type="Proteomes" id="UP000623250"/>
    </source>
</evidence>
<dbReference type="Pfam" id="PF02771">
    <property type="entry name" value="Acyl-CoA_dh_N"/>
    <property type="match status" value="1"/>
</dbReference>
<evidence type="ECO:0000256" key="2">
    <source>
        <dbReference type="ARBA" id="ARBA00009347"/>
    </source>
</evidence>
<dbReference type="PANTHER" id="PTHR42803:SF1">
    <property type="entry name" value="BROAD-SPECIFICITY LINEAR ACYL-COA DEHYDROGENASE FADE5"/>
    <property type="match status" value="1"/>
</dbReference>
<dbReference type="AlphaFoldDB" id="A0A8I1GH08"/>
<evidence type="ECO:0000256" key="9">
    <source>
        <dbReference type="ARBA" id="ARBA00069043"/>
    </source>
</evidence>
<evidence type="ECO:0000256" key="3">
    <source>
        <dbReference type="ARBA" id="ARBA00022630"/>
    </source>
</evidence>
<dbReference type="EC" id="1.3.99.41" evidence="8"/>
<dbReference type="InterPro" id="IPR037069">
    <property type="entry name" value="AcylCoA_DH/ox_N_sf"/>
</dbReference>
<proteinExistence type="inferred from homology"/>
<feature type="domain" description="Acyl-CoA dehydrogenase/oxidase N-terminal" evidence="13">
    <location>
        <begin position="41"/>
        <end position="157"/>
    </location>
</feature>
<dbReference type="GO" id="GO:0050660">
    <property type="term" value="F:flavin adenine dinucleotide binding"/>
    <property type="evidence" value="ECO:0007669"/>
    <property type="project" value="InterPro"/>
</dbReference>
<sequence>MPSYKAPLDDYRFILNELWEARELSAMPGFEDATPDVIASVLDEAAKFCEEILHPLNQSGDAEGCVFENGTVRTPKGFKQAYDKYVEGGWPSMNASPEHGGQGLPHTVGFAIEEFICSANLAFGPYPGLTAGAYSAIAAHASEDLKARYLPKMVSGEWSGTMCLTEPHCGTDLGLMKTRAIPSEDGSYRITGTKIFITSGEHDLTNNIIHLVLAKLPDAPAGSKGVSLFVVPKFLPDDDGEPGVRNAVSCGSVEHKMGIKASATCVMNFDGAVGWLVAQPNQGMRAMFTMMNAARLGVGIQGLGIAEIARQNAVIYTKERLQGRSLTGVKAPEKPADPLIVHPDVRKNLLEAKAFTEGARALAVMIGLGIDRAAHHPDAAVRQQSNDLVALLTPVIKAYYTDMGVETAIKMQQMFGGHGYIREHGMEQFVRDARISMLYEGANAIQALDLVGRKLPQNGGAAVRAFFATIQTEIEDTLTDHDLADISAALEEAFAKLHQATAWLAQHAFANPDEAGGAATDYLRIFALVTVGWIWLKTARVAQAKLKEGGECSPETYDGKLKTARFFMAKVLPEVEGRFRILTGGCKAMMDMAEDQF</sequence>
<comment type="caution">
    <text evidence="15">The sequence shown here is derived from an EMBL/GenBank/DDBJ whole genome shotgun (WGS) entry which is preliminary data.</text>
</comment>
<gene>
    <name evidence="15" type="ORF">JDN41_09605</name>
</gene>
<evidence type="ECO:0000259" key="12">
    <source>
        <dbReference type="Pfam" id="PF02770"/>
    </source>
</evidence>
<dbReference type="Pfam" id="PF12806">
    <property type="entry name" value="Acyl-CoA_dh_C"/>
    <property type="match status" value="1"/>
</dbReference>
<dbReference type="SUPFAM" id="SSF47203">
    <property type="entry name" value="Acyl-CoA dehydrogenase C-terminal domain-like"/>
    <property type="match status" value="1"/>
</dbReference>
<dbReference type="Gene3D" id="2.40.110.10">
    <property type="entry name" value="Butyryl-CoA Dehydrogenase, subunit A, domain 2"/>
    <property type="match status" value="1"/>
</dbReference>
<dbReference type="InterPro" id="IPR006091">
    <property type="entry name" value="Acyl-CoA_Oxase/DH_mid-dom"/>
</dbReference>
<feature type="domain" description="Acyl-CoA oxidase/dehydrogenase middle" evidence="12">
    <location>
        <begin position="162"/>
        <end position="270"/>
    </location>
</feature>
<feature type="domain" description="Acetyl-CoA dehydrogenase-like C-terminal" evidence="14">
    <location>
        <begin position="472"/>
        <end position="592"/>
    </location>
</feature>
<comment type="catalytic activity">
    <reaction evidence="6">
        <text>3-(methylsulfanyl)propanoyl-CoA + oxidized [electron-transfer flavoprotein] + H(+) = 3-(methylsulfanyl)acryloyl-CoA + reduced [electron-transfer flavoprotein]</text>
        <dbReference type="Rhea" id="RHEA:52612"/>
        <dbReference type="Rhea" id="RHEA-COMP:10685"/>
        <dbReference type="Rhea" id="RHEA-COMP:10686"/>
        <dbReference type="ChEBI" id="CHEBI:15378"/>
        <dbReference type="ChEBI" id="CHEBI:57692"/>
        <dbReference type="ChEBI" id="CHEBI:58307"/>
        <dbReference type="ChEBI" id="CHEBI:82815"/>
        <dbReference type="ChEBI" id="CHEBI:84994"/>
        <dbReference type="EC" id="1.3.99.41"/>
    </reaction>
    <physiologicalReaction direction="left-to-right" evidence="6">
        <dbReference type="Rhea" id="RHEA:52613"/>
    </physiologicalReaction>
</comment>
<evidence type="ECO:0000256" key="1">
    <source>
        <dbReference type="ARBA" id="ARBA00001974"/>
    </source>
</evidence>
<evidence type="ECO:0000256" key="7">
    <source>
        <dbReference type="ARBA" id="ARBA00058683"/>
    </source>
</evidence>
<dbReference type="Gene3D" id="1.10.540.10">
    <property type="entry name" value="Acyl-CoA dehydrogenase/oxidase, N-terminal domain"/>
    <property type="match status" value="1"/>
</dbReference>
<dbReference type="InterPro" id="IPR025878">
    <property type="entry name" value="Acyl-CoA_dh-like_C_dom"/>
</dbReference>
<dbReference type="Pfam" id="PF00441">
    <property type="entry name" value="Acyl-CoA_dh_1"/>
    <property type="match status" value="1"/>
</dbReference>
<dbReference type="InterPro" id="IPR013786">
    <property type="entry name" value="AcylCoA_DH/ox_N"/>
</dbReference>
<dbReference type="PANTHER" id="PTHR42803">
    <property type="entry name" value="ACYL-COA DEHYDROGENASE"/>
    <property type="match status" value="1"/>
</dbReference>
<dbReference type="Gene3D" id="1.20.140.10">
    <property type="entry name" value="Butyryl-CoA Dehydrogenase, subunit A, domain 3"/>
    <property type="match status" value="1"/>
</dbReference>
<dbReference type="Proteomes" id="UP000623250">
    <property type="component" value="Unassembled WGS sequence"/>
</dbReference>
<keyword evidence="5 10" id="KW-0560">Oxidoreductase</keyword>
<keyword evidence="16" id="KW-1185">Reference proteome</keyword>
<reference evidence="15 16" key="1">
    <citation type="submission" date="2020-12" db="EMBL/GenBank/DDBJ databases">
        <title>Revised draft genomes of Rhodomicrobium vannielii ATCC 17100 and Rhodomicrobium udaipurense JA643.</title>
        <authorList>
            <person name="Conners E.M."/>
            <person name="Davenport E.J."/>
            <person name="Bose A."/>
        </authorList>
    </citation>
    <scope>NUCLEOTIDE SEQUENCE [LARGE SCALE GENOMIC DNA]</scope>
    <source>
        <strain evidence="15 16">JA643</strain>
    </source>
</reference>
<evidence type="ECO:0000256" key="8">
    <source>
        <dbReference type="ARBA" id="ARBA00066694"/>
    </source>
</evidence>
<dbReference type="InterPro" id="IPR009075">
    <property type="entry name" value="AcylCo_DH/oxidase_C"/>
</dbReference>
<evidence type="ECO:0000259" key="13">
    <source>
        <dbReference type="Pfam" id="PF02771"/>
    </source>
</evidence>
<feature type="domain" description="Acyl-CoA dehydrogenase/oxidase C-terminal" evidence="11">
    <location>
        <begin position="281"/>
        <end position="450"/>
    </location>
</feature>
<dbReference type="SUPFAM" id="SSF56645">
    <property type="entry name" value="Acyl-CoA dehydrogenase NM domain-like"/>
    <property type="match status" value="1"/>
</dbReference>
<name>A0A8I1GH08_9HYPH</name>
<comment type="function">
    <text evidence="7">Involved in the assimilation of dimethylsulphoniopropionate (DMSP), an important compound in the fixation of carbon in marine phytoplankton, by mediating the conversion of 3-(methylthio)propanoyl-CoA (MMPA-CoA) to 3-(methylthio)acryloyl-CoA (MTA-CoA).</text>
</comment>
<evidence type="ECO:0000256" key="10">
    <source>
        <dbReference type="RuleBase" id="RU362125"/>
    </source>
</evidence>
<dbReference type="InterPro" id="IPR009100">
    <property type="entry name" value="AcylCoA_DH/oxidase_NM_dom_sf"/>
</dbReference>
<evidence type="ECO:0000256" key="5">
    <source>
        <dbReference type="ARBA" id="ARBA00023002"/>
    </source>
</evidence>
<comment type="cofactor">
    <cofactor evidence="1 10">
        <name>FAD</name>
        <dbReference type="ChEBI" id="CHEBI:57692"/>
    </cofactor>
</comment>
<keyword evidence="3 10" id="KW-0285">Flavoprotein</keyword>
<evidence type="ECO:0000259" key="14">
    <source>
        <dbReference type="Pfam" id="PF12806"/>
    </source>
</evidence>
<dbReference type="RefSeq" id="WP_037241852.1">
    <property type="nucleotide sequence ID" value="NZ_JAEMUK010000018.1"/>
</dbReference>
<dbReference type="InterPro" id="IPR046373">
    <property type="entry name" value="Acyl-CoA_Oxase/DH_mid-dom_sf"/>
</dbReference>
<evidence type="ECO:0000256" key="4">
    <source>
        <dbReference type="ARBA" id="ARBA00022827"/>
    </source>
</evidence>
<dbReference type="Pfam" id="PF02770">
    <property type="entry name" value="Acyl-CoA_dh_M"/>
    <property type="match status" value="1"/>
</dbReference>
<dbReference type="InterPro" id="IPR052166">
    <property type="entry name" value="Diverse_Acyl-CoA_DH"/>
</dbReference>
<keyword evidence="4 10" id="KW-0274">FAD</keyword>
<dbReference type="GO" id="GO:0016627">
    <property type="term" value="F:oxidoreductase activity, acting on the CH-CH group of donors"/>
    <property type="evidence" value="ECO:0007669"/>
    <property type="project" value="InterPro"/>
</dbReference>
<evidence type="ECO:0000256" key="6">
    <source>
        <dbReference type="ARBA" id="ARBA00051388"/>
    </source>
</evidence>
<evidence type="ECO:0000259" key="11">
    <source>
        <dbReference type="Pfam" id="PF00441"/>
    </source>
</evidence>
<dbReference type="InterPro" id="IPR036250">
    <property type="entry name" value="AcylCo_DH-like_C"/>
</dbReference>
<dbReference type="EMBL" id="JAEMUK010000018">
    <property type="protein sequence ID" value="MBJ7543816.1"/>
    <property type="molecule type" value="Genomic_DNA"/>
</dbReference>
<accession>A0A8I1GH08</accession>
<protein>
    <recommendedName>
        <fullName evidence="9">3-methylmercaptopropionyl-CoA dehydrogenase</fullName>
        <ecNumber evidence="8">1.3.99.41</ecNumber>
    </recommendedName>
</protein>
<dbReference type="FunFam" id="2.40.110.10:FF:000031">
    <property type="entry name" value="Acyl-CoA dehydrogenase, putative"/>
    <property type="match status" value="1"/>
</dbReference>
<evidence type="ECO:0000313" key="15">
    <source>
        <dbReference type="EMBL" id="MBJ7543816.1"/>
    </source>
</evidence>